<dbReference type="PANTHER" id="PTHR11668:SF300">
    <property type="entry name" value="SERINE_THREONINE-PROTEIN PHOSPHATASE"/>
    <property type="match status" value="1"/>
</dbReference>
<keyword evidence="3 8" id="KW-0378">Hydrolase</keyword>
<dbReference type="PANTHER" id="PTHR11668">
    <property type="entry name" value="SERINE/THREONINE PROTEIN PHOSPHATASE"/>
    <property type="match status" value="1"/>
</dbReference>
<dbReference type="InterPro" id="IPR029052">
    <property type="entry name" value="Metallo-depent_PP-like"/>
</dbReference>
<name>A0A1J4KNI3_9EUKA</name>
<feature type="domain" description="Serine/threonine specific protein phosphatases" evidence="9">
    <location>
        <begin position="129"/>
        <end position="134"/>
    </location>
</feature>
<evidence type="ECO:0000256" key="6">
    <source>
        <dbReference type="ARBA" id="ARBA00047761"/>
    </source>
</evidence>
<dbReference type="EC" id="3.1.3.16" evidence="8"/>
<dbReference type="InterPro" id="IPR006186">
    <property type="entry name" value="Ser/Thr-sp_prot-phosphatase"/>
</dbReference>
<evidence type="ECO:0000256" key="5">
    <source>
        <dbReference type="ARBA" id="ARBA00023211"/>
    </source>
</evidence>
<dbReference type="Gene3D" id="3.60.21.10">
    <property type="match status" value="1"/>
</dbReference>
<reference evidence="10" key="1">
    <citation type="submission" date="2016-10" db="EMBL/GenBank/DDBJ databases">
        <authorList>
            <person name="Benchimol M."/>
            <person name="Almeida L.G."/>
            <person name="Vasconcelos A.T."/>
            <person name="Perreira-Neves A."/>
            <person name="Rosa I.A."/>
            <person name="Tasca T."/>
            <person name="Bogo M.R."/>
            <person name="de Souza W."/>
        </authorList>
    </citation>
    <scope>NUCLEOTIDE SEQUENCE [LARGE SCALE GENOMIC DNA]</scope>
    <source>
        <strain evidence="10">K</strain>
    </source>
</reference>
<dbReference type="Pfam" id="PF00149">
    <property type="entry name" value="Metallophos"/>
    <property type="match status" value="1"/>
</dbReference>
<dbReference type="GeneID" id="94835450"/>
<dbReference type="SUPFAM" id="SSF56300">
    <property type="entry name" value="Metallo-dependent phosphatases"/>
    <property type="match status" value="1"/>
</dbReference>
<comment type="similarity">
    <text evidence="8">Belongs to the PPP phosphatase family.</text>
</comment>
<dbReference type="InterPro" id="IPR050341">
    <property type="entry name" value="PP1_catalytic_subunit"/>
</dbReference>
<evidence type="ECO:0000256" key="4">
    <source>
        <dbReference type="ARBA" id="ARBA00022912"/>
    </source>
</evidence>
<evidence type="ECO:0000256" key="3">
    <source>
        <dbReference type="ARBA" id="ARBA00022801"/>
    </source>
</evidence>
<organism evidence="10 11">
    <name type="scientific">Tritrichomonas foetus</name>
    <dbReference type="NCBI Taxonomy" id="1144522"/>
    <lineage>
        <taxon>Eukaryota</taxon>
        <taxon>Metamonada</taxon>
        <taxon>Parabasalia</taxon>
        <taxon>Tritrichomonadida</taxon>
        <taxon>Tritrichomonadidae</taxon>
        <taxon>Tritrichomonas</taxon>
    </lineage>
</organism>
<gene>
    <name evidence="10" type="primary">TOPP2</name>
    <name evidence="10" type="ORF">TRFO_19360</name>
</gene>
<dbReference type="SMART" id="SM00156">
    <property type="entry name" value="PP2Ac"/>
    <property type="match status" value="1"/>
</dbReference>
<keyword evidence="2" id="KW-0479">Metal-binding</keyword>
<dbReference type="GO" id="GO:0046872">
    <property type="term" value="F:metal ion binding"/>
    <property type="evidence" value="ECO:0007669"/>
    <property type="project" value="UniProtKB-KW"/>
</dbReference>
<dbReference type="OrthoDB" id="5593063at2759"/>
<protein>
    <recommendedName>
        <fullName evidence="8">Serine/threonine-protein phosphatase</fullName>
        <ecNumber evidence="8">3.1.3.16</ecNumber>
    </recommendedName>
</protein>
<dbReference type="EMBL" id="MLAK01000592">
    <property type="protein sequence ID" value="OHT11262.1"/>
    <property type="molecule type" value="Genomic_DNA"/>
</dbReference>
<dbReference type="PROSITE" id="PS00125">
    <property type="entry name" value="SER_THR_PHOSPHATASE"/>
    <property type="match status" value="1"/>
</dbReference>
<keyword evidence="4" id="KW-0904">Protein phosphatase</keyword>
<dbReference type="AlphaFoldDB" id="A0A1J4KNI3"/>
<evidence type="ECO:0000256" key="2">
    <source>
        <dbReference type="ARBA" id="ARBA00022723"/>
    </source>
</evidence>
<dbReference type="GO" id="GO:0004722">
    <property type="term" value="F:protein serine/threonine phosphatase activity"/>
    <property type="evidence" value="ECO:0007669"/>
    <property type="project" value="UniProtKB-EC"/>
</dbReference>
<dbReference type="RefSeq" id="XP_068364398.1">
    <property type="nucleotide sequence ID" value="XM_068500746.1"/>
</dbReference>
<evidence type="ECO:0000256" key="1">
    <source>
        <dbReference type="ARBA" id="ARBA00001936"/>
    </source>
</evidence>
<comment type="catalytic activity">
    <reaction evidence="7 8">
        <text>O-phospho-L-threonyl-[protein] + H2O = L-threonyl-[protein] + phosphate</text>
        <dbReference type="Rhea" id="RHEA:47004"/>
        <dbReference type="Rhea" id="RHEA-COMP:11060"/>
        <dbReference type="Rhea" id="RHEA-COMP:11605"/>
        <dbReference type="ChEBI" id="CHEBI:15377"/>
        <dbReference type="ChEBI" id="CHEBI:30013"/>
        <dbReference type="ChEBI" id="CHEBI:43474"/>
        <dbReference type="ChEBI" id="CHEBI:61977"/>
        <dbReference type="EC" id="3.1.3.16"/>
    </reaction>
</comment>
<keyword evidence="11" id="KW-1185">Reference proteome</keyword>
<comment type="catalytic activity">
    <reaction evidence="6">
        <text>O-phospho-L-seryl-[protein] + H2O = L-seryl-[protein] + phosphate</text>
        <dbReference type="Rhea" id="RHEA:20629"/>
        <dbReference type="Rhea" id="RHEA-COMP:9863"/>
        <dbReference type="Rhea" id="RHEA-COMP:11604"/>
        <dbReference type="ChEBI" id="CHEBI:15377"/>
        <dbReference type="ChEBI" id="CHEBI:29999"/>
        <dbReference type="ChEBI" id="CHEBI:43474"/>
        <dbReference type="ChEBI" id="CHEBI:83421"/>
        <dbReference type="EC" id="3.1.3.16"/>
    </reaction>
</comment>
<dbReference type="GO" id="GO:0005737">
    <property type="term" value="C:cytoplasm"/>
    <property type="evidence" value="ECO:0007669"/>
    <property type="project" value="TreeGrafter"/>
</dbReference>
<evidence type="ECO:0000313" key="10">
    <source>
        <dbReference type="EMBL" id="OHT11262.1"/>
    </source>
</evidence>
<sequence>MARLKYSDLQDDEGWAVDETYMEFEQQKKLPNGDRLILNKDHLIKICQVGQKFLNQDDIVLKLQGPICVIGDIHAQYIYLWKFLQKGGDPENTKYLFLGDYVDRGVNSIEVMTMLLCLKIMYPDNIYLIRGNHETEKMTKSYGFYEECIESYDEEVYNAFLDLFDYLPLAAVIGEKLLCVHGGISPHLEKVEQLEEFERPLKIPDSGLLSDILWADPVKETGGFGTNPKRGGSLTFDPVVTKKFLRDNGLKGIIRAHEWVMEGYEAPFDGVVTLFSSPNYCDQMRNKGAMAVLDENLNFTFHVVEPSFFQI</sequence>
<dbReference type="VEuPathDB" id="TrichDB:TRFO_19360"/>
<evidence type="ECO:0000256" key="7">
    <source>
        <dbReference type="ARBA" id="ARBA00048336"/>
    </source>
</evidence>
<dbReference type="PRINTS" id="PR00114">
    <property type="entry name" value="STPHPHTASE"/>
</dbReference>
<keyword evidence="5" id="KW-0464">Manganese</keyword>
<dbReference type="InterPro" id="IPR004843">
    <property type="entry name" value="Calcineurin-like_PHP"/>
</dbReference>
<evidence type="ECO:0000259" key="9">
    <source>
        <dbReference type="PROSITE" id="PS00125"/>
    </source>
</evidence>
<proteinExistence type="inferred from homology"/>
<accession>A0A1J4KNI3</accession>
<evidence type="ECO:0000256" key="8">
    <source>
        <dbReference type="RuleBase" id="RU004273"/>
    </source>
</evidence>
<evidence type="ECO:0000313" key="11">
    <source>
        <dbReference type="Proteomes" id="UP000179807"/>
    </source>
</evidence>
<dbReference type="GO" id="GO:0005634">
    <property type="term" value="C:nucleus"/>
    <property type="evidence" value="ECO:0007669"/>
    <property type="project" value="TreeGrafter"/>
</dbReference>
<dbReference type="Proteomes" id="UP000179807">
    <property type="component" value="Unassembled WGS sequence"/>
</dbReference>
<comment type="cofactor">
    <cofactor evidence="1">
        <name>Mn(2+)</name>
        <dbReference type="ChEBI" id="CHEBI:29035"/>
    </cofactor>
</comment>
<comment type="caution">
    <text evidence="10">The sequence shown here is derived from an EMBL/GenBank/DDBJ whole genome shotgun (WGS) entry which is preliminary data.</text>
</comment>